<dbReference type="PROSITE" id="PS51257">
    <property type="entry name" value="PROKAR_LIPOPROTEIN"/>
    <property type="match status" value="1"/>
</dbReference>
<protein>
    <submittedName>
        <fullName evidence="3">Uncharacterized protein</fullName>
    </submittedName>
</protein>
<feature type="compositionally biased region" description="Acidic residues" evidence="1">
    <location>
        <begin position="54"/>
        <end position="68"/>
    </location>
</feature>
<evidence type="ECO:0000313" key="3">
    <source>
        <dbReference type="EMBL" id="MBP1949310.1"/>
    </source>
</evidence>
<evidence type="ECO:0000256" key="1">
    <source>
        <dbReference type="SAM" id="MobiDB-lite"/>
    </source>
</evidence>
<keyword evidence="4" id="KW-1185">Reference proteome</keyword>
<evidence type="ECO:0000313" key="4">
    <source>
        <dbReference type="Proteomes" id="UP001519328"/>
    </source>
</evidence>
<reference evidence="3 4" key="1">
    <citation type="submission" date="2021-03" db="EMBL/GenBank/DDBJ databases">
        <title>Genomic Encyclopedia of Type Strains, Phase IV (KMG-IV): sequencing the most valuable type-strain genomes for metagenomic binning, comparative biology and taxonomic classification.</title>
        <authorList>
            <person name="Goeker M."/>
        </authorList>
    </citation>
    <scope>NUCLEOTIDE SEQUENCE [LARGE SCALE GENOMIC DNA]</scope>
    <source>
        <strain evidence="3 4">DSM 21085</strain>
    </source>
</reference>
<proteinExistence type="predicted"/>
<evidence type="ECO:0000256" key="2">
    <source>
        <dbReference type="SAM" id="SignalP"/>
    </source>
</evidence>
<name>A0ABS4HEG8_9BACI</name>
<feature type="chain" id="PRO_5046110701" evidence="2">
    <location>
        <begin position="23"/>
        <end position="170"/>
    </location>
</feature>
<gene>
    <name evidence="3" type="ORF">J2Z82_002247</name>
</gene>
<organism evidence="3 4">
    <name type="scientific">Virgibacillus litoralis</name>
    <dbReference type="NCBI Taxonomy" id="578221"/>
    <lineage>
        <taxon>Bacteria</taxon>
        <taxon>Bacillati</taxon>
        <taxon>Bacillota</taxon>
        <taxon>Bacilli</taxon>
        <taxon>Bacillales</taxon>
        <taxon>Bacillaceae</taxon>
        <taxon>Virgibacillus</taxon>
    </lineage>
</organism>
<feature type="signal peptide" evidence="2">
    <location>
        <begin position="1"/>
        <end position="22"/>
    </location>
</feature>
<feature type="region of interest" description="Disordered" evidence="1">
    <location>
        <begin position="26"/>
        <end position="83"/>
    </location>
</feature>
<keyword evidence="2" id="KW-0732">Signal</keyword>
<sequence>MKKFITVLCLSFALCIFLVACGSDEEKSNSEADTQEDVNASSTDETDTDKAENEQDDDAAPDEDETALPEEVPSDLPFPAGADLQVQSYDTAGHKQYVVSFSFSDEIDGVYNTFKEYAENNGYDIITEDNENNGFESMKESDAGQTTLGVTFSDMESVKIGTVSFAIPLE</sequence>
<dbReference type="Proteomes" id="UP001519328">
    <property type="component" value="Unassembled WGS sequence"/>
</dbReference>
<dbReference type="EMBL" id="JAGGKK010000011">
    <property type="protein sequence ID" value="MBP1949310.1"/>
    <property type="molecule type" value="Genomic_DNA"/>
</dbReference>
<dbReference type="RefSeq" id="WP_209480817.1">
    <property type="nucleotide sequence ID" value="NZ_JAGGKK010000011.1"/>
</dbReference>
<accession>A0ABS4HEG8</accession>
<comment type="caution">
    <text evidence="3">The sequence shown here is derived from an EMBL/GenBank/DDBJ whole genome shotgun (WGS) entry which is preliminary data.</text>
</comment>